<organism evidence="2 3">
    <name type="scientific">Methanobrevibacter filiformis</name>
    <dbReference type="NCBI Taxonomy" id="55758"/>
    <lineage>
        <taxon>Archaea</taxon>
        <taxon>Methanobacteriati</taxon>
        <taxon>Methanobacteriota</taxon>
        <taxon>Methanomada group</taxon>
        <taxon>Methanobacteria</taxon>
        <taxon>Methanobacteriales</taxon>
        <taxon>Methanobacteriaceae</taxon>
        <taxon>Methanobrevibacter</taxon>
    </lineage>
</organism>
<comment type="caution">
    <text evidence="2">The sequence shown here is derived from an EMBL/GenBank/DDBJ whole genome shotgun (WGS) entry which is preliminary data.</text>
</comment>
<protein>
    <submittedName>
        <fullName evidence="2">Uncharacterized protein</fullName>
    </submittedName>
</protein>
<accession>A0A162FG19</accession>
<dbReference type="STRING" id="55758.MBFIL_11290"/>
<keyword evidence="1" id="KW-1133">Transmembrane helix</keyword>
<evidence type="ECO:0000256" key="1">
    <source>
        <dbReference type="SAM" id="Phobius"/>
    </source>
</evidence>
<feature type="transmembrane region" description="Helical" evidence="1">
    <location>
        <begin position="36"/>
        <end position="58"/>
    </location>
</feature>
<keyword evidence="1" id="KW-0472">Membrane</keyword>
<name>A0A162FG19_9EURY</name>
<dbReference type="Proteomes" id="UP000077066">
    <property type="component" value="Unassembled WGS sequence"/>
</dbReference>
<gene>
    <name evidence="2" type="ORF">MBFIL_11290</name>
</gene>
<evidence type="ECO:0000313" key="3">
    <source>
        <dbReference type="Proteomes" id="UP000077066"/>
    </source>
</evidence>
<sequence length="254" mass="30328">MKINFGWKMKLGLILIVLSAIIYSANYLIFRDIHEVVFYILIDMAFVPLDILIVALVIEGVIAKKEKESIFEKLDMLMSVFFSEIGTDLIKSFSKIDQDNDKIKNLLEELKNKDDKGFLDILNLLKNKINHRFSLKLDKNDRKEYLTKLQEILVKKRYFLVRMLENPVLLEKENFSEVIMAIFHLDEELERRENFEEISEPDLNHILHDIDRAYYSLVYEWVSYLYYLKHHYPYIFALSMRTNPFDENAKVEIE</sequence>
<reference evidence="2 3" key="1">
    <citation type="submission" date="2016-04" db="EMBL/GenBank/DDBJ databases">
        <title>Genome sequence of Methanobrevibacter filiformis DSM 11501.</title>
        <authorList>
            <person name="Poehlein A."/>
            <person name="Seedorf H."/>
            <person name="Daniel R."/>
        </authorList>
    </citation>
    <scope>NUCLEOTIDE SEQUENCE [LARGE SCALE GENOMIC DNA]</scope>
    <source>
        <strain evidence="2 3">DSM 11501</strain>
    </source>
</reference>
<evidence type="ECO:0000313" key="2">
    <source>
        <dbReference type="EMBL" id="KZX12525.1"/>
    </source>
</evidence>
<keyword evidence="3" id="KW-1185">Reference proteome</keyword>
<dbReference type="AlphaFoldDB" id="A0A162FG19"/>
<proteinExistence type="predicted"/>
<dbReference type="EMBL" id="LWMT01000228">
    <property type="protein sequence ID" value="KZX12525.1"/>
    <property type="molecule type" value="Genomic_DNA"/>
</dbReference>
<feature type="transmembrane region" description="Helical" evidence="1">
    <location>
        <begin position="12"/>
        <end position="30"/>
    </location>
</feature>
<dbReference type="PATRIC" id="fig|55758.3.peg.1295"/>
<keyword evidence="1" id="KW-0812">Transmembrane</keyword>